<accession>A0A894KJ89</accession>
<sequence length="1189" mass="135074">MNRKNGKDLRDGSSREGTSPSGDDAKHENENKNQQKADSELQPQRERTTDADENIEMQAKKSEVNANNDSNEYQRNASANPTGTGGVIIQKQGNFKSAYQTLAYDQSSVQHVQPDVVFKESEYVSWYLDVTASTGVAAPTQTYTTLREDIYSVFEFDDEYIIENEPKPIIEYHSTRSPHYVQDKYNPIDSSQNLIFGASVDAFNYGTDLSILRLNPSIADLMPSVVSVLPSLSTQRSLANFTEQRMNILAHMVNNRSILKIETVHVDRNMYDQAIQDSIPNLRMVSPVLRSCVPIEPIWYNNRIQTQIENFSIKYGKIDTQTDNKNVNKINTYGLPLDHLTTALYNFNLREATTQAVVREDIIALFKTCTLPSDDVKISIAQQCPVSPWYDDAVLTKTVYVHCMYDKILSETHSINLDYLMMAMPFTVNSTNKITTLLNGNQNSNPSLIRFFTEQDTGITSQNICDFFASQLTPIRHKVVLQPATVHPKAPEYIFHLLAISLTFQIGANTTGRALGACAARFLSFLRVHYREQYNGFIRKFGFRYRYENGRKVYDPVIDPSDEMNEEEDLLTTGWYPSVFSQDEAIGRIAPTLAVLIADMMRPLPQIPDELAVAAHFPRFPNASHCNPFKPYTDVNQRSTTGAALASTIGVYKDAYRKVVRNNPTSKNRSAAMELFDELYIRAEELGSALDGHVSKLNNVLANFPGNFIENFNSDPMWRPNRYGVVDPIQTDPTKGARIYPLITNEDDSSNVKMVDLSMIWTLLGCVDSAYAESIGNGRSHVRSGAQPPVPPIEPFLRRNLRWLRTVNDIASVEALTLWTLNFNQSIPGYEVGFARLREGINQAWINETIYRNVRDHYRDRLGSGKYDTKFIETLFGTQKRVIRLRNPLIRRIIEGAVQNFQRTVDPLEFEYFQNMLNRADTERMKLALRLYSTNILDIRQGIVLFVQTSPKFDITAELTIPVDITHVTYTPDLIESVAMHNQRFLKFLINGQHYDATQMKDVEIKIEKTGNIQTEHIDMMISAVNYGKNVYINLVNLKYIPKITTDINDFNFDMKLSDLMDKPINHVHEIPFFDNTMVPMVSEDVLASGTIPLRKVWHTSKIDAAMSSRGIISNQNAMPTPSKTPPDTELDMGDLNPVTGMPRYTNGVEKLEAQNVSMYNQVLTLANKELQPAKIQYKVIRRENVIQL</sequence>
<feature type="compositionally biased region" description="Polar residues" evidence="1">
    <location>
        <begin position="64"/>
        <end position="82"/>
    </location>
</feature>
<name>A0A894KJ89_9VIRU</name>
<protein>
    <submittedName>
        <fullName evidence="3">Major capsid protein</fullName>
    </submittedName>
</protein>
<feature type="region of interest" description="Disordered" evidence="1">
    <location>
        <begin position="1"/>
        <end position="85"/>
    </location>
</feature>
<proteinExistence type="predicted"/>
<feature type="compositionally biased region" description="Basic and acidic residues" evidence="1">
    <location>
        <begin position="23"/>
        <end position="50"/>
    </location>
</feature>
<dbReference type="EMBL" id="MW434732">
    <property type="protein sequence ID" value="QRW41783.1"/>
    <property type="molecule type" value="Genomic_RNA"/>
</dbReference>
<reference evidence="3" key="1">
    <citation type="journal article" date="2020" name="bioRxiv">
        <title>Single mosquito metatranscriptomics identifies vectors, emerging pathogens and reservoirs in one assay.</title>
        <authorList>
            <person name="Batson J."/>
            <person name="Dudas G."/>
            <person name="Haas-Stapleton E."/>
            <person name="Kistler A.L."/>
            <person name="Li L.M."/>
            <person name="Logan P."/>
            <person name="Ratnasiri K."/>
            <person name="Retallack H."/>
        </authorList>
    </citation>
    <scope>NUCLEOTIDE SEQUENCE</scope>
    <source>
        <strain evidence="3">CMS002_047g_WVAL</strain>
    </source>
</reference>
<evidence type="ECO:0000256" key="1">
    <source>
        <dbReference type="SAM" id="MobiDB-lite"/>
    </source>
</evidence>
<dbReference type="Pfam" id="PF21416">
    <property type="entry name" value="VP1-like_C"/>
    <property type="match status" value="1"/>
</dbReference>
<evidence type="ECO:0000313" key="3">
    <source>
        <dbReference type="EMBL" id="QRW41783.1"/>
    </source>
</evidence>
<organism evidence="3">
    <name type="scientific">Elemess virus</name>
    <dbReference type="NCBI Taxonomy" id="2800913"/>
    <lineage>
        <taxon>Viruses</taxon>
        <taxon>Riboviria</taxon>
    </lineage>
</organism>
<feature type="compositionally biased region" description="Basic and acidic residues" evidence="1">
    <location>
        <begin position="1"/>
        <end position="14"/>
    </location>
</feature>
<dbReference type="InterPro" id="IPR049422">
    <property type="entry name" value="VP1/VP3_C"/>
</dbReference>
<evidence type="ECO:0000259" key="2">
    <source>
        <dbReference type="Pfam" id="PF21416"/>
    </source>
</evidence>
<feature type="domain" description="Capsid protein VP1/VP3 C-terminal" evidence="2">
    <location>
        <begin position="1030"/>
        <end position="1163"/>
    </location>
</feature>